<feature type="binding site" evidence="8">
    <location>
        <position position="51"/>
    </location>
    <ligand>
        <name>Mg(2+)</name>
        <dbReference type="ChEBI" id="CHEBI:18420"/>
    </ligand>
</feature>
<evidence type="ECO:0000256" key="1">
    <source>
        <dbReference type="ARBA" id="ARBA00005984"/>
    </source>
</evidence>
<name>A0A165M7E8_PELLU</name>
<dbReference type="GO" id="GO:0046872">
    <property type="term" value="F:metal ion binding"/>
    <property type="evidence" value="ECO:0007669"/>
    <property type="project" value="UniProtKB-KW"/>
</dbReference>
<keyword evidence="6 8" id="KW-0460">Magnesium</keyword>
<evidence type="ECO:0000256" key="11">
    <source>
        <dbReference type="SAM" id="SignalP"/>
    </source>
</evidence>
<comment type="similarity">
    <text evidence="1 9">Belongs to the alkaline phosphatase family.</text>
</comment>
<feature type="region of interest" description="Disordered" evidence="10">
    <location>
        <begin position="474"/>
        <end position="493"/>
    </location>
</feature>
<dbReference type="EMBL" id="LVWG01000017">
    <property type="protein sequence ID" value="KZK74902.1"/>
    <property type="molecule type" value="Genomic_DNA"/>
</dbReference>
<feature type="active site" description="Phosphoserine intermediate" evidence="7">
    <location>
        <position position="94"/>
    </location>
</feature>
<dbReference type="SMART" id="SM00098">
    <property type="entry name" value="alkPPc"/>
    <property type="match status" value="1"/>
</dbReference>
<evidence type="ECO:0000256" key="5">
    <source>
        <dbReference type="ARBA" id="ARBA00022833"/>
    </source>
</evidence>
<evidence type="ECO:0000256" key="4">
    <source>
        <dbReference type="ARBA" id="ARBA00022801"/>
    </source>
</evidence>
<evidence type="ECO:0000256" key="8">
    <source>
        <dbReference type="PIRSR" id="PIRSR601952-2"/>
    </source>
</evidence>
<dbReference type="Gene3D" id="3.40.720.10">
    <property type="entry name" value="Alkaline Phosphatase, subunit A"/>
    <property type="match status" value="1"/>
</dbReference>
<organism evidence="12 13">
    <name type="scientific">Pelodictyon luteolum</name>
    <dbReference type="NCBI Taxonomy" id="1100"/>
    <lineage>
        <taxon>Bacteria</taxon>
        <taxon>Pseudomonadati</taxon>
        <taxon>Chlorobiota</taxon>
        <taxon>Chlorobiia</taxon>
        <taxon>Chlorobiales</taxon>
        <taxon>Chlorobiaceae</taxon>
        <taxon>Chlorobium/Pelodictyon group</taxon>
        <taxon>Pelodictyon</taxon>
    </lineage>
</organism>
<feature type="binding site" evidence="8">
    <location>
        <position position="321"/>
    </location>
    <ligand>
        <name>Zn(2+)</name>
        <dbReference type="ChEBI" id="CHEBI:29105"/>
        <label>2</label>
    </ligand>
</feature>
<comment type="cofactor">
    <cofactor evidence="8">
        <name>Mg(2+)</name>
        <dbReference type="ChEBI" id="CHEBI:18420"/>
    </cofactor>
    <text evidence="8">Binds 1 Mg(2+) ion.</text>
</comment>
<feature type="binding site" evidence="8">
    <location>
        <position position="437"/>
    </location>
    <ligand>
        <name>Zn(2+)</name>
        <dbReference type="ChEBI" id="CHEBI:29105"/>
        <label>2</label>
    </ligand>
</feature>
<evidence type="ECO:0000256" key="2">
    <source>
        <dbReference type="ARBA" id="ARBA00022553"/>
    </source>
</evidence>
<evidence type="ECO:0000313" key="12">
    <source>
        <dbReference type="EMBL" id="KZK74902.1"/>
    </source>
</evidence>
<dbReference type="PROSITE" id="PS00123">
    <property type="entry name" value="ALKALINE_PHOSPHATASE"/>
    <property type="match status" value="1"/>
</dbReference>
<evidence type="ECO:0000313" key="13">
    <source>
        <dbReference type="Proteomes" id="UP000076481"/>
    </source>
</evidence>
<feature type="binding site" evidence="8">
    <location>
        <position position="282"/>
    </location>
    <ligand>
        <name>Zn(2+)</name>
        <dbReference type="ChEBI" id="CHEBI:29105"/>
        <label>2</label>
    </ligand>
</feature>
<keyword evidence="5 8" id="KW-0862">Zinc</keyword>
<feature type="chain" id="PRO_5007862340" evidence="11">
    <location>
        <begin position="24"/>
        <end position="493"/>
    </location>
</feature>
<proteinExistence type="inferred from homology"/>
<sequence>MQRTWMLPALLLSALFLMPGCSARNPAIGAAGEVPSRTAPPARNIFLFIGDGMGLAQVELGRALLPEGDTLAMTSLPVTGLVSTHALDRYITDSAAAGTALATGHGTTVGTISMGSRLDTLKTIVEMAESAGMRTGIVTSVGIDNATPACFYAHSPSRKRIHDIARQMVGSGVDYFAGGYAEGNFPLMRARADLDHGDIDSLMQAGGYRIVRNAPELRAVQSGTPVWAYGRYDRNAAMKFAMDAESGEIDLATYTGEGIRLLENPKGFFMMVEGGKIDWACHGNDGAAAAHDVASFDRAVREALAFYRRHPSTTLIVVTADHECGGLSLGNASGGYESRPRLLLNQRVSLERFMDRVATWRSEQRVTFPMALDSLEVFFGLGSPCDSALVLSAGERRELQLEFTASMAPFPAPDTFSPAVSAILNRRAGIGWGSRVHTAVPVPVFAIGAHAGLFSGSYPNTVFGRRLMQAAGFSGATDPHPGEFSPAPARSAP</sequence>
<dbReference type="PANTHER" id="PTHR11596">
    <property type="entry name" value="ALKALINE PHOSPHATASE"/>
    <property type="match status" value="1"/>
</dbReference>
<accession>A0A165M7E8</accession>
<evidence type="ECO:0000256" key="10">
    <source>
        <dbReference type="SAM" id="MobiDB-lite"/>
    </source>
</evidence>
<evidence type="ECO:0000256" key="6">
    <source>
        <dbReference type="ARBA" id="ARBA00022842"/>
    </source>
</evidence>
<dbReference type="PANTHER" id="PTHR11596:SF5">
    <property type="entry name" value="ALKALINE PHOSPHATASE"/>
    <property type="match status" value="1"/>
</dbReference>
<keyword evidence="4" id="KW-0378">Hydrolase</keyword>
<gene>
    <name evidence="12" type="ORF">A3K90_10010</name>
</gene>
<feature type="binding site" evidence="8">
    <location>
        <position position="322"/>
    </location>
    <ligand>
        <name>Zn(2+)</name>
        <dbReference type="ChEBI" id="CHEBI:29105"/>
        <label>2</label>
    </ligand>
</feature>
<feature type="binding site" evidence="8">
    <location>
        <position position="147"/>
    </location>
    <ligand>
        <name>Mg(2+)</name>
        <dbReference type="ChEBI" id="CHEBI:18420"/>
    </ligand>
</feature>
<dbReference type="SUPFAM" id="SSF53649">
    <property type="entry name" value="Alkaline phosphatase-like"/>
    <property type="match status" value="1"/>
</dbReference>
<comment type="cofactor">
    <cofactor evidence="8">
        <name>Zn(2+)</name>
        <dbReference type="ChEBI" id="CHEBI:29105"/>
    </cofactor>
    <text evidence="8">Binds 2 Zn(2+) ions.</text>
</comment>
<dbReference type="AlphaFoldDB" id="A0A165M7E8"/>
<keyword evidence="11" id="KW-0732">Signal</keyword>
<comment type="caution">
    <text evidence="12">The sequence shown here is derived from an EMBL/GenBank/DDBJ whole genome shotgun (WGS) entry which is preliminary data.</text>
</comment>
<dbReference type="InterPro" id="IPR018299">
    <property type="entry name" value="Alkaline_phosphatase_AS"/>
</dbReference>
<keyword evidence="3 8" id="KW-0479">Metal-binding</keyword>
<protein>
    <submittedName>
        <fullName evidence="12">Alkaline phosphatase</fullName>
    </submittedName>
</protein>
<keyword evidence="2" id="KW-0597">Phosphoprotein</keyword>
<feature type="signal peptide" evidence="11">
    <location>
        <begin position="1"/>
        <end position="23"/>
    </location>
</feature>
<dbReference type="Gene3D" id="1.10.60.40">
    <property type="match status" value="1"/>
</dbReference>
<dbReference type="InterPro" id="IPR017850">
    <property type="entry name" value="Alkaline_phosphatase_core_sf"/>
</dbReference>
<feature type="binding site" evidence="8">
    <location>
        <position position="273"/>
    </location>
    <ligand>
        <name>Mg(2+)</name>
        <dbReference type="ChEBI" id="CHEBI:18420"/>
    </ligand>
</feature>
<dbReference type="GO" id="GO:0004035">
    <property type="term" value="F:alkaline phosphatase activity"/>
    <property type="evidence" value="ECO:0007669"/>
    <property type="project" value="TreeGrafter"/>
</dbReference>
<evidence type="ECO:0000256" key="3">
    <source>
        <dbReference type="ARBA" id="ARBA00022723"/>
    </source>
</evidence>
<evidence type="ECO:0000256" key="7">
    <source>
        <dbReference type="PIRSR" id="PIRSR601952-1"/>
    </source>
</evidence>
<reference evidence="12 13" key="1">
    <citation type="submission" date="2016-03" db="EMBL/GenBank/DDBJ databases">
        <title>Speciation and ecological success in dimly lit waters: horizontal gene transfer in a green sulfur bacteria bloom unveiled by metagenomic assembly.</title>
        <authorList>
            <person name="Llorens-Mares T."/>
            <person name="Liu Z."/>
            <person name="Allen L.Z."/>
            <person name="Rusch D.B."/>
            <person name="Craig M.T."/>
            <person name="Dupont C.L."/>
            <person name="Bryant D.A."/>
            <person name="Casamayor E.O."/>
        </authorList>
    </citation>
    <scope>NUCLEOTIDE SEQUENCE [LARGE SCALE GENOMIC DNA]</scope>
    <source>
        <strain evidence="12">CIII</strain>
    </source>
</reference>
<dbReference type="InterPro" id="IPR001952">
    <property type="entry name" value="Alkaline_phosphatase"/>
</dbReference>
<feature type="binding site" evidence="8">
    <location>
        <position position="51"/>
    </location>
    <ligand>
        <name>Zn(2+)</name>
        <dbReference type="ChEBI" id="CHEBI:29105"/>
        <label>2</label>
    </ligand>
</feature>
<feature type="binding site" evidence="8">
    <location>
        <position position="278"/>
    </location>
    <ligand>
        <name>Zn(2+)</name>
        <dbReference type="ChEBI" id="CHEBI:29105"/>
        <label>2</label>
    </ligand>
</feature>
<dbReference type="Pfam" id="PF00245">
    <property type="entry name" value="Alk_phosphatase"/>
    <property type="match status" value="1"/>
</dbReference>
<dbReference type="PRINTS" id="PR00113">
    <property type="entry name" value="ALKPHPHTASE"/>
</dbReference>
<dbReference type="Proteomes" id="UP000076481">
    <property type="component" value="Unassembled WGS sequence"/>
</dbReference>
<evidence type="ECO:0000256" key="9">
    <source>
        <dbReference type="RuleBase" id="RU003946"/>
    </source>
</evidence>
<dbReference type="CDD" id="cd16012">
    <property type="entry name" value="ALP"/>
    <property type="match status" value="1"/>
</dbReference>